<feature type="compositionally biased region" description="Acidic residues" evidence="1">
    <location>
        <begin position="89"/>
        <end position="103"/>
    </location>
</feature>
<gene>
    <name evidence="2" type="ORF">scyTo_0024654</name>
</gene>
<dbReference type="EMBL" id="BFAA01052606">
    <property type="protein sequence ID" value="GCB83943.1"/>
    <property type="molecule type" value="Genomic_DNA"/>
</dbReference>
<organism evidence="2 3">
    <name type="scientific">Scyliorhinus torazame</name>
    <name type="common">Cloudy catshark</name>
    <name type="synonym">Catulus torazame</name>
    <dbReference type="NCBI Taxonomy" id="75743"/>
    <lineage>
        <taxon>Eukaryota</taxon>
        <taxon>Metazoa</taxon>
        <taxon>Chordata</taxon>
        <taxon>Craniata</taxon>
        <taxon>Vertebrata</taxon>
        <taxon>Chondrichthyes</taxon>
        <taxon>Elasmobranchii</taxon>
        <taxon>Galeomorphii</taxon>
        <taxon>Galeoidea</taxon>
        <taxon>Carcharhiniformes</taxon>
        <taxon>Scyliorhinidae</taxon>
        <taxon>Scyliorhinus</taxon>
    </lineage>
</organism>
<keyword evidence="3" id="KW-1185">Reference proteome</keyword>
<name>A0A401QF10_SCYTO</name>
<accession>A0A401QF10</accession>
<protein>
    <submittedName>
        <fullName evidence="2">Uncharacterized protein</fullName>
    </submittedName>
</protein>
<feature type="region of interest" description="Disordered" evidence="1">
    <location>
        <begin position="84"/>
        <end position="112"/>
    </location>
</feature>
<evidence type="ECO:0000313" key="3">
    <source>
        <dbReference type="Proteomes" id="UP000288216"/>
    </source>
</evidence>
<dbReference type="PANTHER" id="PTHR23080">
    <property type="entry name" value="THAP DOMAIN PROTEIN"/>
    <property type="match status" value="1"/>
</dbReference>
<proteinExistence type="predicted"/>
<evidence type="ECO:0000313" key="2">
    <source>
        <dbReference type="EMBL" id="GCB83943.1"/>
    </source>
</evidence>
<sequence>IPVTCSPKYVQAFEPKSKLQHRGGGALTLLDCTDLFFEAQSKERTPTPGAWRQPYRNHYVRRGYALVAPSGYLTFASGTALSDGSAAAAEDEEEEEEEEESQEGAEAAGGGERGLAGLKLPTFFAGGALTEEQRGLSRQVLSVRSHVDKVLNFRFLKCIYPRTMESQVDRAWTICSYLACLLHEPMGLR</sequence>
<dbReference type="OrthoDB" id="7312725at2759"/>
<feature type="non-terminal residue" evidence="2">
    <location>
        <position position="1"/>
    </location>
</feature>
<dbReference type="Proteomes" id="UP000288216">
    <property type="component" value="Unassembled WGS sequence"/>
</dbReference>
<dbReference type="OMA" id="VWHICAR"/>
<dbReference type="PANTHER" id="PTHR23080:SF141">
    <property type="entry name" value="TRANSPOSASE HELIX-TURN-HELIX DOMAIN-CONTAINING PROTEIN"/>
    <property type="match status" value="1"/>
</dbReference>
<reference evidence="2 3" key="1">
    <citation type="journal article" date="2018" name="Nat. Ecol. Evol.">
        <title>Shark genomes provide insights into elasmobranch evolution and the origin of vertebrates.</title>
        <authorList>
            <person name="Hara Y"/>
            <person name="Yamaguchi K"/>
            <person name="Onimaru K"/>
            <person name="Kadota M"/>
            <person name="Koyanagi M"/>
            <person name="Keeley SD"/>
            <person name="Tatsumi K"/>
            <person name="Tanaka K"/>
            <person name="Motone F"/>
            <person name="Kageyama Y"/>
            <person name="Nozu R"/>
            <person name="Adachi N"/>
            <person name="Nishimura O"/>
            <person name="Nakagawa R"/>
            <person name="Tanegashima C"/>
            <person name="Kiyatake I"/>
            <person name="Matsumoto R"/>
            <person name="Murakumo K"/>
            <person name="Nishida K"/>
            <person name="Terakita A"/>
            <person name="Kuratani S"/>
            <person name="Sato K"/>
            <person name="Hyodo S Kuraku.S."/>
        </authorList>
    </citation>
    <scope>NUCLEOTIDE SEQUENCE [LARGE SCALE GENOMIC DNA]</scope>
</reference>
<evidence type="ECO:0000256" key="1">
    <source>
        <dbReference type="SAM" id="MobiDB-lite"/>
    </source>
</evidence>
<dbReference type="AlphaFoldDB" id="A0A401QF10"/>
<comment type="caution">
    <text evidence="2">The sequence shown here is derived from an EMBL/GenBank/DDBJ whole genome shotgun (WGS) entry which is preliminary data.</text>
</comment>